<dbReference type="CTD" id="36345143"/>
<gene>
    <name evidence="1" type="ORF">EGR_09428</name>
</gene>
<keyword evidence="2" id="KW-1185">Reference proteome</keyword>
<comment type="caution">
    <text evidence="1">The sequence shown here is derived from an EMBL/GenBank/DDBJ whole genome shotgun (WGS) entry which is preliminary data.</text>
</comment>
<sequence>MKLCITSPGLLVLDPVFILVFNHPVPAHSHSPSLPPLLTFIRPTEFDDVADQCALLSIAEIMLNGAVAVSEKSPIHICHLTGDALVQLHEGGVPGKTDGFGALHQSNFHSIMPLVHNRLYCSRYQKNCSIGTTHSVLIPCCINLMHNTNATQCTQSQNPKSFNLRHNAFCLHCVSRVYQLDNNMNSH</sequence>
<name>W6U3M7_ECHGR</name>
<evidence type="ECO:0000313" key="1">
    <source>
        <dbReference type="EMBL" id="EUB55715.1"/>
    </source>
</evidence>
<reference evidence="1 2" key="1">
    <citation type="journal article" date="2013" name="Nat. Genet.">
        <title>The genome of the hydatid tapeworm Echinococcus granulosus.</title>
        <authorList>
            <person name="Zheng H."/>
            <person name="Zhang W."/>
            <person name="Zhang L."/>
            <person name="Zhang Z."/>
            <person name="Li J."/>
            <person name="Lu G."/>
            <person name="Zhu Y."/>
            <person name="Wang Y."/>
            <person name="Huang Y."/>
            <person name="Liu J."/>
            <person name="Kang H."/>
            <person name="Chen J."/>
            <person name="Wang L."/>
            <person name="Chen A."/>
            <person name="Yu S."/>
            <person name="Gao Z."/>
            <person name="Jin L."/>
            <person name="Gu W."/>
            <person name="Wang Z."/>
            <person name="Zhao L."/>
            <person name="Shi B."/>
            <person name="Wen H."/>
            <person name="Lin R."/>
            <person name="Jones M.K."/>
            <person name="Brejova B."/>
            <person name="Vinar T."/>
            <person name="Zhao G."/>
            <person name="McManus D.P."/>
            <person name="Chen Z."/>
            <person name="Zhou Y."/>
            <person name="Wang S."/>
        </authorList>
    </citation>
    <scope>NUCLEOTIDE SEQUENCE [LARGE SCALE GENOMIC DNA]</scope>
</reference>
<organism evidence="1 2">
    <name type="scientific">Echinococcus granulosus</name>
    <name type="common">Hydatid tapeworm</name>
    <dbReference type="NCBI Taxonomy" id="6210"/>
    <lineage>
        <taxon>Eukaryota</taxon>
        <taxon>Metazoa</taxon>
        <taxon>Spiralia</taxon>
        <taxon>Lophotrochozoa</taxon>
        <taxon>Platyhelminthes</taxon>
        <taxon>Cestoda</taxon>
        <taxon>Eucestoda</taxon>
        <taxon>Cyclophyllidea</taxon>
        <taxon>Taeniidae</taxon>
        <taxon>Echinococcus</taxon>
        <taxon>Echinococcus granulosus group</taxon>
    </lineage>
</organism>
<dbReference type="AlphaFoldDB" id="W6U3M7"/>
<dbReference type="RefSeq" id="XP_024346911.1">
    <property type="nucleotide sequence ID" value="XM_024498677.1"/>
</dbReference>
<evidence type="ECO:0000313" key="2">
    <source>
        <dbReference type="Proteomes" id="UP000019149"/>
    </source>
</evidence>
<proteinExistence type="predicted"/>
<accession>W6U3M7</accession>
<protein>
    <submittedName>
        <fullName evidence="1">Uncharacterized protein</fullName>
    </submittedName>
</protein>
<dbReference type="Proteomes" id="UP000019149">
    <property type="component" value="Unassembled WGS sequence"/>
</dbReference>
<dbReference type="EMBL" id="APAU02000147">
    <property type="protein sequence ID" value="EUB55715.1"/>
    <property type="molecule type" value="Genomic_DNA"/>
</dbReference>
<dbReference type="KEGG" id="egl:EGR_09428"/>
<dbReference type="GeneID" id="36345143"/>